<dbReference type="PROSITE" id="PS50968">
    <property type="entry name" value="BIOTINYL_LIPOYL"/>
    <property type="match status" value="1"/>
</dbReference>
<dbReference type="PANTHER" id="PTHR11715">
    <property type="entry name" value="GLYCINE CLEAVAGE SYSTEM H PROTEIN"/>
    <property type="match status" value="1"/>
</dbReference>
<dbReference type="InterPro" id="IPR017453">
    <property type="entry name" value="GCV_H_sub"/>
</dbReference>
<organism evidence="4 5">
    <name type="scientific">Sulfitobacter albidus</name>
    <dbReference type="NCBI Taxonomy" id="2829501"/>
    <lineage>
        <taxon>Bacteria</taxon>
        <taxon>Pseudomonadati</taxon>
        <taxon>Pseudomonadota</taxon>
        <taxon>Alphaproteobacteria</taxon>
        <taxon>Rhodobacterales</taxon>
        <taxon>Roseobacteraceae</taxon>
        <taxon>Sulfitobacter</taxon>
    </lineage>
</organism>
<name>A0A975JDS9_9RHOB</name>
<protein>
    <submittedName>
        <fullName evidence="4">Glycine cleavage system protein GcvH</fullName>
    </submittedName>
</protein>
<dbReference type="Pfam" id="PF01597">
    <property type="entry name" value="GCV_H"/>
    <property type="match status" value="1"/>
</dbReference>
<reference evidence="4" key="1">
    <citation type="submission" date="2021-04" db="EMBL/GenBank/DDBJ databases">
        <title>Complete genome sequence for Sulfitobacter sp. strain JK7-1.</title>
        <authorList>
            <person name="Park S.-J."/>
        </authorList>
    </citation>
    <scope>NUCLEOTIDE SEQUENCE</scope>
    <source>
        <strain evidence="4">JK7-1</strain>
    </source>
</reference>
<evidence type="ECO:0000313" key="4">
    <source>
        <dbReference type="EMBL" id="QUJ76629.1"/>
    </source>
</evidence>
<dbReference type="InterPro" id="IPR002930">
    <property type="entry name" value="GCV_H"/>
</dbReference>
<keyword evidence="2" id="KW-0450">Lipoyl</keyword>
<dbReference type="InterPro" id="IPR033753">
    <property type="entry name" value="GCV_H/Fam206"/>
</dbReference>
<dbReference type="SUPFAM" id="SSF51230">
    <property type="entry name" value="Single hybrid motif"/>
    <property type="match status" value="1"/>
</dbReference>
<dbReference type="InterPro" id="IPR011053">
    <property type="entry name" value="Single_hybrid_motif"/>
</dbReference>
<dbReference type="Gene3D" id="2.40.50.100">
    <property type="match status" value="1"/>
</dbReference>
<evidence type="ECO:0000256" key="2">
    <source>
        <dbReference type="ARBA" id="ARBA00022823"/>
    </source>
</evidence>
<accession>A0A975JDS9</accession>
<comment type="similarity">
    <text evidence="1">Belongs to the GcvH family.</text>
</comment>
<keyword evidence="5" id="KW-1185">Reference proteome</keyword>
<dbReference type="GO" id="GO:0009249">
    <property type="term" value="P:protein lipoylation"/>
    <property type="evidence" value="ECO:0007669"/>
    <property type="project" value="TreeGrafter"/>
</dbReference>
<dbReference type="Proteomes" id="UP000683291">
    <property type="component" value="Chromosome 1"/>
</dbReference>
<gene>
    <name evidence="4" type="primary">gcvH</name>
    <name evidence="4" type="ORF">KDD17_00705</name>
</gene>
<evidence type="ECO:0000256" key="1">
    <source>
        <dbReference type="ARBA" id="ARBA00009249"/>
    </source>
</evidence>
<dbReference type="NCBIfam" id="NF002270">
    <property type="entry name" value="PRK01202.1"/>
    <property type="match status" value="1"/>
</dbReference>
<evidence type="ECO:0000313" key="5">
    <source>
        <dbReference type="Proteomes" id="UP000683291"/>
    </source>
</evidence>
<feature type="domain" description="Lipoyl-binding" evidence="3">
    <location>
        <begin position="18"/>
        <end position="100"/>
    </location>
</feature>
<dbReference type="InterPro" id="IPR000089">
    <property type="entry name" value="Biotin_lipoyl"/>
</dbReference>
<dbReference type="EMBL" id="CP073581">
    <property type="protein sequence ID" value="QUJ76629.1"/>
    <property type="molecule type" value="Genomic_DNA"/>
</dbReference>
<dbReference type="KEGG" id="sual:KDD17_00705"/>
<dbReference type="AlphaFoldDB" id="A0A975JDS9"/>
<sequence length="121" mass="13329">MKFTEEHLWLRIEDGEEEVSVGLSAFAAAELGEAKFIELPEEGDTVSADEQVAVIEGSEDALDVLAPLDGEIVEVNTRLIDAPEVISEDPQGEAWLFKMVLDDPSEMDALMSEGAYQKFIR</sequence>
<proteinExistence type="inferred from homology"/>
<dbReference type="RefSeq" id="WP_212704826.1">
    <property type="nucleotide sequence ID" value="NZ_CP073581.1"/>
</dbReference>
<dbReference type="GO" id="GO:0005960">
    <property type="term" value="C:glycine cleavage complex"/>
    <property type="evidence" value="ECO:0007669"/>
    <property type="project" value="InterPro"/>
</dbReference>
<dbReference type="CDD" id="cd06848">
    <property type="entry name" value="GCS_H"/>
    <property type="match status" value="1"/>
</dbReference>
<evidence type="ECO:0000259" key="3">
    <source>
        <dbReference type="PROSITE" id="PS50968"/>
    </source>
</evidence>
<dbReference type="GO" id="GO:0019464">
    <property type="term" value="P:glycine decarboxylation via glycine cleavage system"/>
    <property type="evidence" value="ECO:0007669"/>
    <property type="project" value="InterPro"/>
</dbReference>
<dbReference type="PANTHER" id="PTHR11715:SF3">
    <property type="entry name" value="GLYCINE CLEAVAGE SYSTEM H PROTEIN-RELATED"/>
    <property type="match status" value="1"/>
</dbReference>
<dbReference type="GO" id="GO:0005829">
    <property type="term" value="C:cytosol"/>
    <property type="evidence" value="ECO:0007669"/>
    <property type="project" value="TreeGrafter"/>
</dbReference>
<dbReference type="NCBIfam" id="TIGR00527">
    <property type="entry name" value="gcvH"/>
    <property type="match status" value="1"/>
</dbReference>